<dbReference type="RefSeq" id="WP_368617432.1">
    <property type="nucleotide sequence ID" value="NZ_JAYMRW010000001.1"/>
</dbReference>
<proteinExistence type="predicted"/>
<name>A0ABU9S3F2_9BURK</name>
<keyword evidence="3" id="KW-1185">Reference proteome</keyword>
<dbReference type="Gene3D" id="2.160.20.80">
    <property type="entry name" value="E3 ubiquitin-protein ligase SopA"/>
    <property type="match status" value="1"/>
</dbReference>
<feature type="region of interest" description="Disordered" evidence="1">
    <location>
        <begin position="1"/>
        <end position="20"/>
    </location>
</feature>
<organism evidence="2 3">
    <name type="scientific">Paraburkholderia guartelaensis</name>
    <dbReference type="NCBI Taxonomy" id="2546446"/>
    <lineage>
        <taxon>Bacteria</taxon>
        <taxon>Pseudomonadati</taxon>
        <taxon>Pseudomonadota</taxon>
        <taxon>Betaproteobacteria</taxon>
        <taxon>Burkholderiales</taxon>
        <taxon>Burkholderiaceae</taxon>
        <taxon>Paraburkholderia</taxon>
    </lineage>
</organism>
<dbReference type="InterPro" id="IPR001646">
    <property type="entry name" value="5peptide_repeat"/>
</dbReference>
<dbReference type="EMBL" id="JAYMRW010000001">
    <property type="protein sequence ID" value="MEM5445916.1"/>
    <property type="molecule type" value="Genomic_DNA"/>
</dbReference>
<gene>
    <name evidence="2" type="ORF">VSR33_00165</name>
</gene>
<sequence>MPAAAETIGSSRRRVRSGSLRNAQLRDSRLDGADLRSVDLSGFRLSNVLQHLAACACCNPARASASWPSLAIAAATSAGNSHCATRNATYRSSTCTGVI</sequence>
<comment type="caution">
    <text evidence="2">The sequence shown here is derived from an EMBL/GenBank/DDBJ whole genome shotgun (WGS) entry which is preliminary data.</text>
</comment>
<accession>A0ABU9S3F2</accession>
<protein>
    <submittedName>
        <fullName evidence="2">Pentapeptide repeat-containing protein</fullName>
    </submittedName>
</protein>
<dbReference type="Pfam" id="PF00805">
    <property type="entry name" value="Pentapeptide"/>
    <property type="match status" value="1"/>
</dbReference>
<dbReference type="Proteomes" id="UP001390669">
    <property type="component" value="Unassembled WGS sequence"/>
</dbReference>
<evidence type="ECO:0000313" key="2">
    <source>
        <dbReference type="EMBL" id="MEM5445916.1"/>
    </source>
</evidence>
<dbReference type="SUPFAM" id="SSF141571">
    <property type="entry name" value="Pentapeptide repeat-like"/>
    <property type="match status" value="1"/>
</dbReference>
<reference evidence="2 3" key="1">
    <citation type="submission" date="2024-01" db="EMBL/GenBank/DDBJ databases">
        <title>The diversity of rhizobia nodulating Mimosa spp. in eleven states of Brazil covering several biomes is determined by host plant, location, and edaphic factors.</title>
        <authorList>
            <person name="Rouws L."/>
            <person name="Barauna A."/>
            <person name="Beukes C."/>
            <person name="De Faria S.M."/>
            <person name="Gross E."/>
            <person name="Dos Reis Junior F.B."/>
            <person name="Simon M."/>
            <person name="Maluk M."/>
            <person name="Odee D.W."/>
            <person name="Kenicer G."/>
            <person name="Young J.P.W."/>
            <person name="Reis V.M."/>
            <person name="Zilli J."/>
            <person name="James E.K."/>
        </authorList>
    </citation>
    <scope>NUCLEOTIDE SEQUENCE [LARGE SCALE GENOMIC DNA]</scope>
    <source>
        <strain evidence="2 3">JPY164</strain>
    </source>
</reference>
<evidence type="ECO:0000313" key="3">
    <source>
        <dbReference type="Proteomes" id="UP001390669"/>
    </source>
</evidence>
<evidence type="ECO:0000256" key="1">
    <source>
        <dbReference type="SAM" id="MobiDB-lite"/>
    </source>
</evidence>